<dbReference type="eggNOG" id="KOG1205">
    <property type="taxonomic scope" value="Eukaryota"/>
</dbReference>
<evidence type="ECO:0000313" key="4">
    <source>
        <dbReference type="Proteomes" id="UP000019484"/>
    </source>
</evidence>
<dbReference type="GO" id="GO:0016491">
    <property type="term" value="F:oxidoreductase activity"/>
    <property type="evidence" value="ECO:0007669"/>
    <property type="project" value="UniProtKB-KW"/>
</dbReference>
<evidence type="ECO:0008006" key="5">
    <source>
        <dbReference type="Google" id="ProtNLM"/>
    </source>
</evidence>
<comment type="similarity">
    <text evidence="1">Belongs to the short-chain dehydrogenases/reductases (SDR) family.</text>
</comment>
<organism evidence="3 4">
    <name type="scientific">Capronia coronata CBS 617.96</name>
    <dbReference type="NCBI Taxonomy" id="1182541"/>
    <lineage>
        <taxon>Eukaryota</taxon>
        <taxon>Fungi</taxon>
        <taxon>Dikarya</taxon>
        <taxon>Ascomycota</taxon>
        <taxon>Pezizomycotina</taxon>
        <taxon>Eurotiomycetes</taxon>
        <taxon>Chaetothyriomycetidae</taxon>
        <taxon>Chaetothyriales</taxon>
        <taxon>Herpotrichiellaceae</taxon>
        <taxon>Capronia</taxon>
    </lineage>
</organism>
<gene>
    <name evidence="3" type="ORF">A1O1_06191</name>
</gene>
<reference evidence="3 4" key="1">
    <citation type="submission" date="2013-03" db="EMBL/GenBank/DDBJ databases">
        <title>The Genome Sequence of Capronia coronata CBS 617.96.</title>
        <authorList>
            <consortium name="The Broad Institute Genomics Platform"/>
            <person name="Cuomo C."/>
            <person name="de Hoog S."/>
            <person name="Gorbushina A."/>
            <person name="Walker B."/>
            <person name="Young S.K."/>
            <person name="Zeng Q."/>
            <person name="Gargeya S."/>
            <person name="Fitzgerald M."/>
            <person name="Haas B."/>
            <person name="Abouelleil A."/>
            <person name="Allen A.W."/>
            <person name="Alvarado L."/>
            <person name="Arachchi H.M."/>
            <person name="Berlin A.M."/>
            <person name="Chapman S.B."/>
            <person name="Gainer-Dewar J."/>
            <person name="Goldberg J."/>
            <person name="Griggs A."/>
            <person name="Gujja S."/>
            <person name="Hansen M."/>
            <person name="Howarth C."/>
            <person name="Imamovic A."/>
            <person name="Ireland A."/>
            <person name="Larimer J."/>
            <person name="McCowan C."/>
            <person name="Murphy C."/>
            <person name="Pearson M."/>
            <person name="Poon T.W."/>
            <person name="Priest M."/>
            <person name="Roberts A."/>
            <person name="Saif S."/>
            <person name="Shea T."/>
            <person name="Sisk P."/>
            <person name="Sykes S."/>
            <person name="Wortman J."/>
            <person name="Nusbaum C."/>
            <person name="Birren B."/>
        </authorList>
    </citation>
    <scope>NUCLEOTIDE SEQUENCE [LARGE SCALE GENOMIC DNA]</scope>
    <source>
        <strain evidence="3 4">CBS 617.96</strain>
    </source>
</reference>
<protein>
    <recommendedName>
        <fullName evidence="5">Oxidoreductase</fullName>
    </recommendedName>
</protein>
<dbReference type="Pfam" id="PF00106">
    <property type="entry name" value="adh_short"/>
    <property type="match status" value="1"/>
</dbReference>
<proteinExistence type="inferred from homology"/>
<dbReference type="PANTHER" id="PTHR43669">
    <property type="entry name" value="5-KETO-D-GLUCONATE 5-REDUCTASE"/>
    <property type="match status" value="1"/>
</dbReference>
<name>W9XZ49_9EURO</name>
<evidence type="ECO:0000256" key="2">
    <source>
        <dbReference type="ARBA" id="ARBA00023002"/>
    </source>
</evidence>
<accession>W9XZ49</accession>
<dbReference type="RefSeq" id="XP_007725260.1">
    <property type="nucleotide sequence ID" value="XM_007727070.1"/>
</dbReference>
<dbReference type="GeneID" id="19161059"/>
<dbReference type="EMBL" id="AMWN01000005">
    <property type="protein sequence ID" value="EXJ85822.1"/>
    <property type="molecule type" value="Genomic_DNA"/>
</dbReference>
<dbReference type="SUPFAM" id="SSF51735">
    <property type="entry name" value="NAD(P)-binding Rossmann-fold domains"/>
    <property type="match status" value="1"/>
</dbReference>
<dbReference type="AlphaFoldDB" id="W9XZ49"/>
<dbReference type="PRINTS" id="PR00081">
    <property type="entry name" value="GDHRDH"/>
</dbReference>
<evidence type="ECO:0000256" key="1">
    <source>
        <dbReference type="ARBA" id="ARBA00006484"/>
    </source>
</evidence>
<dbReference type="OrthoDB" id="37659at2759"/>
<sequence length="254" mass="27980">MTSSMSKILIFGGTSGIGESLARAFHKMGKKVIITGRREARLTSLASELPGLETYTMDNAVLDALPKHVATLTSRYPDIDTVWVNSGIQYQGDFKALDNFSDEKIINEINTDLTAPIILARHFIPYLLSQKHETNFMITSSGIAFIPVGKFPVYTPAKAGVHAFLVGLRQALRDTNVNVIEIVPPYVRTELDAANPLHNVYKPMELDDFTAETLEVLKKPAKEIKEAPAGSAAISVDAWRKAFNPILEARHLFG</sequence>
<keyword evidence="2" id="KW-0560">Oxidoreductase</keyword>
<dbReference type="Gene3D" id="3.40.50.720">
    <property type="entry name" value="NAD(P)-binding Rossmann-like Domain"/>
    <property type="match status" value="1"/>
</dbReference>
<dbReference type="InterPro" id="IPR002347">
    <property type="entry name" value="SDR_fam"/>
</dbReference>
<dbReference type="InterPro" id="IPR036291">
    <property type="entry name" value="NAD(P)-bd_dom_sf"/>
</dbReference>
<dbReference type="HOGENOM" id="CLU_010194_2_6_1"/>
<keyword evidence="4" id="KW-1185">Reference proteome</keyword>
<dbReference type="PANTHER" id="PTHR43669:SF3">
    <property type="entry name" value="ALCOHOL DEHYDROGENASE, PUTATIVE (AFU_ORTHOLOGUE AFUA_3G03445)-RELATED"/>
    <property type="match status" value="1"/>
</dbReference>
<comment type="caution">
    <text evidence="3">The sequence shown here is derived from an EMBL/GenBank/DDBJ whole genome shotgun (WGS) entry which is preliminary data.</text>
</comment>
<dbReference type="STRING" id="1182541.W9XZ49"/>
<dbReference type="Proteomes" id="UP000019484">
    <property type="component" value="Unassembled WGS sequence"/>
</dbReference>
<evidence type="ECO:0000313" key="3">
    <source>
        <dbReference type="EMBL" id="EXJ85822.1"/>
    </source>
</evidence>